<evidence type="ECO:0000313" key="2">
    <source>
        <dbReference type="Proteomes" id="UP000076154"/>
    </source>
</evidence>
<organism evidence="1 2">
    <name type="scientific">Hypsizygus marmoreus</name>
    <name type="common">White beech mushroom</name>
    <name type="synonym">Agaricus marmoreus</name>
    <dbReference type="NCBI Taxonomy" id="39966"/>
    <lineage>
        <taxon>Eukaryota</taxon>
        <taxon>Fungi</taxon>
        <taxon>Dikarya</taxon>
        <taxon>Basidiomycota</taxon>
        <taxon>Agaricomycotina</taxon>
        <taxon>Agaricomycetes</taxon>
        <taxon>Agaricomycetidae</taxon>
        <taxon>Agaricales</taxon>
        <taxon>Tricholomatineae</taxon>
        <taxon>Lyophyllaceae</taxon>
        <taxon>Hypsizygus</taxon>
    </lineage>
</organism>
<proteinExistence type="predicted"/>
<reference evidence="1" key="1">
    <citation type="submission" date="2018-04" db="EMBL/GenBank/DDBJ databases">
        <title>Whole genome sequencing of Hypsizygus marmoreus.</title>
        <authorList>
            <person name="Choi I.-G."/>
            <person name="Min B."/>
            <person name="Kim J.-G."/>
            <person name="Kim S."/>
            <person name="Oh Y.-L."/>
            <person name="Kong W.-S."/>
            <person name="Park H."/>
            <person name="Jeong J."/>
            <person name="Song E.-S."/>
        </authorList>
    </citation>
    <scope>NUCLEOTIDE SEQUENCE [LARGE SCALE GENOMIC DNA]</scope>
    <source>
        <strain evidence="1">51987-8</strain>
    </source>
</reference>
<keyword evidence="2" id="KW-1185">Reference proteome</keyword>
<dbReference type="AlphaFoldDB" id="A0A369JEL6"/>
<comment type="caution">
    <text evidence="1">The sequence shown here is derived from an EMBL/GenBank/DDBJ whole genome shotgun (WGS) entry which is preliminary data.</text>
</comment>
<dbReference type="Proteomes" id="UP000076154">
    <property type="component" value="Unassembled WGS sequence"/>
</dbReference>
<dbReference type="EMBL" id="LUEZ02000106">
    <property type="protein sequence ID" value="RDB18153.1"/>
    <property type="molecule type" value="Genomic_DNA"/>
</dbReference>
<accession>A0A369JEL6</accession>
<sequence>MAKLMTTYAVTTSESQRQRAMALATDDCLGVWINGANIEDATWLLYHGVPCFLKHEVTPLEKSIAIPGPSNRYLWLKNFVEDTEVMHLYLKRNGYDAIAACYAKPSPTKTTLRIEVAPPPSPYPDHHHHSSSRAQGWQGRIIGFETVEPPTDWSNWGAETKYDAEPLEYIPLHPTRVDWLRPPQREMEYLGPGYQ</sequence>
<dbReference type="InParanoid" id="A0A369JEL6"/>
<name>A0A369JEL6_HYPMA</name>
<evidence type="ECO:0000313" key="1">
    <source>
        <dbReference type="EMBL" id="RDB18153.1"/>
    </source>
</evidence>
<gene>
    <name evidence="1" type="ORF">Hypma_000653</name>
</gene>
<protein>
    <submittedName>
        <fullName evidence="1">Uncharacterized protein</fullName>
    </submittedName>
</protein>